<keyword evidence="10 18" id="KW-0808">Transferase</keyword>
<dbReference type="PANTHER" id="PTHR46382:SF1">
    <property type="entry name" value="PHOSPHATIDATE CYTIDYLYLTRANSFERASE"/>
    <property type="match status" value="1"/>
</dbReference>
<evidence type="ECO:0000256" key="2">
    <source>
        <dbReference type="ARBA" id="ARBA00004651"/>
    </source>
</evidence>
<evidence type="ECO:0000256" key="12">
    <source>
        <dbReference type="ARBA" id="ARBA00022695"/>
    </source>
</evidence>
<gene>
    <name evidence="20" type="ORF">FIV42_03750</name>
</gene>
<reference evidence="20 21" key="1">
    <citation type="submission" date="2019-06" db="EMBL/GenBank/DDBJ databases">
        <title>Persicimonas caeni gen. nov., sp. nov., a predatory bacterium isolated from solar saltern.</title>
        <authorList>
            <person name="Wang S."/>
        </authorList>
    </citation>
    <scope>NUCLEOTIDE SEQUENCE [LARGE SCALE GENOMIC DNA]</scope>
    <source>
        <strain evidence="20 21">YN101</strain>
    </source>
</reference>
<comment type="subcellular location">
    <subcellularLocation>
        <location evidence="2">Cell membrane</location>
        <topology evidence="2">Multi-pass membrane protein</topology>
    </subcellularLocation>
</comment>
<dbReference type="Pfam" id="PF01148">
    <property type="entry name" value="CTP_transf_1"/>
    <property type="match status" value="1"/>
</dbReference>
<evidence type="ECO:0000256" key="11">
    <source>
        <dbReference type="ARBA" id="ARBA00022692"/>
    </source>
</evidence>
<dbReference type="AlphaFoldDB" id="A0A4Y6PQ51"/>
<feature type="transmembrane region" description="Helical" evidence="19">
    <location>
        <begin position="61"/>
        <end position="80"/>
    </location>
</feature>
<comment type="similarity">
    <text evidence="5 18">Belongs to the CDS family.</text>
</comment>
<dbReference type="Proteomes" id="UP000315995">
    <property type="component" value="Chromosome"/>
</dbReference>
<evidence type="ECO:0000256" key="13">
    <source>
        <dbReference type="ARBA" id="ARBA00022989"/>
    </source>
</evidence>
<accession>A0A4Y6PQ51</accession>
<evidence type="ECO:0000256" key="15">
    <source>
        <dbReference type="ARBA" id="ARBA00023136"/>
    </source>
</evidence>
<keyword evidence="11 18" id="KW-0812">Transmembrane</keyword>
<evidence type="ECO:0000256" key="18">
    <source>
        <dbReference type="RuleBase" id="RU003938"/>
    </source>
</evidence>
<evidence type="ECO:0000256" key="16">
    <source>
        <dbReference type="ARBA" id="ARBA00023209"/>
    </source>
</evidence>
<dbReference type="OrthoDB" id="9799199at2"/>
<evidence type="ECO:0000256" key="7">
    <source>
        <dbReference type="ARBA" id="ARBA00019373"/>
    </source>
</evidence>
<comment type="catalytic activity">
    <reaction evidence="1 18">
        <text>a 1,2-diacyl-sn-glycero-3-phosphate + CTP + H(+) = a CDP-1,2-diacyl-sn-glycerol + diphosphate</text>
        <dbReference type="Rhea" id="RHEA:16229"/>
        <dbReference type="ChEBI" id="CHEBI:15378"/>
        <dbReference type="ChEBI" id="CHEBI:33019"/>
        <dbReference type="ChEBI" id="CHEBI:37563"/>
        <dbReference type="ChEBI" id="CHEBI:58332"/>
        <dbReference type="ChEBI" id="CHEBI:58608"/>
        <dbReference type="EC" id="2.7.7.41"/>
    </reaction>
</comment>
<keyword evidence="13 19" id="KW-1133">Transmembrane helix</keyword>
<dbReference type="EC" id="2.7.7.41" evidence="6 18"/>
<keyword evidence="16" id="KW-0594">Phospholipid biosynthesis</keyword>
<sequence length="278" mass="30273">MEKKRSNLVTRVLTAIVAIPLLLAIIFMAPPWGTFLLVAFAGMASVWEYCSITYGDENRLAKVVSVLVAAGISAVLYFVSEWFVEATAVAFLLIFIVFLFSYDDQERVSHQIGSSITGILYGGVVLTTLSLLVRDAGIAGPYWILMAMGVTWGSDTGAYFAGRAFGKHKLYEAVSPNKTIEGSLGGIAASIGFGFLFNYLFSFDAAWTSLEVWQVLVMAIPANILAQLGDLSESLIKRAHGIKDSGNILPGHGGMLDRIDGLIFASPWFYIFFTHFVL</sequence>
<dbReference type="GO" id="GO:0016024">
    <property type="term" value="P:CDP-diacylglycerol biosynthetic process"/>
    <property type="evidence" value="ECO:0007669"/>
    <property type="project" value="UniProtKB-UniPathway"/>
</dbReference>
<dbReference type="InterPro" id="IPR000374">
    <property type="entry name" value="PC_trans"/>
</dbReference>
<keyword evidence="21" id="KW-1185">Reference proteome</keyword>
<keyword evidence="9" id="KW-0444">Lipid biosynthesis</keyword>
<comment type="pathway">
    <text evidence="4">Lipid metabolism.</text>
</comment>
<proteinExistence type="inferred from homology"/>
<keyword evidence="12 18" id="KW-0548">Nucleotidyltransferase</keyword>
<feature type="transmembrane region" description="Helical" evidence="19">
    <location>
        <begin position="182"/>
        <end position="200"/>
    </location>
</feature>
<evidence type="ECO:0000313" key="20">
    <source>
        <dbReference type="EMBL" id="QDG49885.1"/>
    </source>
</evidence>
<evidence type="ECO:0000256" key="19">
    <source>
        <dbReference type="SAM" id="Phobius"/>
    </source>
</evidence>
<dbReference type="UniPathway" id="UPA00557">
    <property type="reaction ID" value="UER00614"/>
</dbReference>
<organism evidence="20 21">
    <name type="scientific">Persicimonas caeni</name>
    <dbReference type="NCBI Taxonomy" id="2292766"/>
    <lineage>
        <taxon>Bacteria</taxon>
        <taxon>Deltaproteobacteria</taxon>
        <taxon>Bradymonadales</taxon>
        <taxon>Bradymonadaceae</taxon>
        <taxon>Persicimonas</taxon>
    </lineage>
</organism>
<accession>A0A5B8Y515</accession>
<evidence type="ECO:0000256" key="8">
    <source>
        <dbReference type="ARBA" id="ARBA00022475"/>
    </source>
</evidence>
<evidence type="ECO:0000256" key="14">
    <source>
        <dbReference type="ARBA" id="ARBA00023098"/>
    </source>
</evidence>
<evidence type="ECO:0000256" key="10">
    <source>
        <dbReference type="ARBA" id="ARBA00022679"/>
    </source>
</evidence>
<dbReference type="GO" id="GO:0005886">
    <property type="term" value="C:plasma membrane"/>
    <property type="evidence" value="ECO:0007669"/>
    <property type="project" value="UniProtKB-SubCell"/>
</dbReference>
<dbReference type="GO" id="GO:0004605">
    <property type="term" value="F:phosphatidate cytidylyltransferase activity"/>
    <property type="evidence" value="ECO:0007669"/>
    <property type="project" value="UniProtKB-EC"/>
</dbReference>
<name>A0A4Y6PQ51_PERCE</name>
<evidence type="ECO:0000256" key="4">
    <source>
        <dbReference type="ARBA" id="ARBA00005189"/>
    </source>
</evidence>
<dbReference type="RefSeq" id="WP_141196382.1">
    <property type="nucleotide sequence ID" value="NZ_CP041186.1"/>
</dbReference>
<dbReference type="EMBL" id="CP041186">
    <property type="protein sequence ID" value="QDG49885.1"/>
    <property type="molecule type" value="Genomic_DNA"/>
</dbReference>
<evidence type="ECO:0000313" key="21">
    <source>
        <dbReference type="Proteomes" id="UP000315995"/>
    </source>
</evidence>
<comment type="pathway">
    <text evidence="3 18">Phospholipid metabolism; CDP-diacylglycerol biosynthesis; CDP-diacylglycerol from sn-glycerol 3-phosphate: step 3/3.</text>
</comment>
<feature type="transmembrane region" description="Helical" evidence="19">
    <location>
        <begin position="114"/>
        <end position="133"/>
    </location>
</feature>
<keyword evidence="8" id="KW-1003">Cell membrane</keyword>
<dbReference type="PROSITE" id="PS01315">
    <property type="entry name" value="CDS"/>
    <property type="match status" value="1"/>
</dbReference>
<evidence type="ECO:0000256" key="1">
    <source>
        <dbReference type="ARBA" id="ARBA00001698"/>
    </source>
</evidence>
<keyword evidence="14" id="KW-0443">Lipid metabolism</keyword>
<feature type="transmembrane region" description="Helical" evidence="19">
    <location>
        <begin position="12"/>
        <end position="29"/>
    </location>
</feature>
<keyword evidence="17" id="KW-1208">Phospholipid metabolism</keyword>
<feature type="transmembrane region" description="Helical" evidence="19">
    <location>
        <begin position="35"/>
        <end position="54"/>
    </location>
</feature>
<evidence type="ECO:0000256" key="6">
    <source>
        <dbReference type="ARBA" id="ARBA00012487"/>
    </source>
</evidence>
<evidence type="ECO:0000256" key="5">
    <source>
        <dbReference type="ARBA" id="ARBA00010185"/>
    </source>
</evidence>
<keyword evidence="15 19" id="KW-0472">Membrane</keyword>
<evidence type="ECO:0000256" key="9">
    <source>
        <dbReference type="ARBA" id="ARBA00022516"/>
    </source>
</evidence>
<feature type="transmembrane region" description="Helical" evidence="19">
    <location>
        <begin position="86"/>
        <end position="102"/>
    </location>
</feature>
<evidence type="ECO:0000256" key="17">
    <source>
        <dbReference type="ARBA" id="ARBA00023264"/>
    </source>
</evidence>
<evidence type="ECO:0000256" key="3">
    <source>
        <dbReference type="ARBA" id="ARBA00005119"/>
    </source>
</evidence>
<feature type="transmembrane region" description="Helical" evidence="19">
    <location>
        <begin position="139"/>
        <end position="161"/>
    </location>
</feature>
<dbReference type="PANTHER" id="PTHR46382">
    <property type="entry name" value="PHOSPHATIDATE CYTIDYLYLTRANSFERASE"/>
    <property type="match status" value="1"/>
</dbReference>
<protein>
    <recommendedName>
        <fullName evidence="7 18">Phosphatidate cytidylyltransferase</fullName>
        <ecNumber evidence="6 18">2.7.7.41</ecNumber>
    </recommendedName>
</protein>